<comment type="caution">
    <text evidence="1">The sequence shown here is derived from an EMBL/GenBank/DDBJ whole genome shotgun (WGS) entry which is preliminary data.</text>
</comment>
<evidence type="ECO:0000313" key="2">
    <source>
        <dbReference type="Proteomes" id="UP000603200"/>
    </source>
</evidence>
<dbReference type="InterPro" id="IPR036291">
    <property type="entry name" value="NAD(P)-bd_dom_sf"/>
</dbReference>
<dbReference type="RefSeq" id="WP_203835056.1">
    <property type="nucleotide sequence ID" value="NZ_BAAATV010000001.1"/>
</dbReference>
<dbReference type="PANTHER" id="PTHR43431">
    <property type="entry name" value="OXIDOREDUCTASE, SHORT CHAIN DEHYDROGENASE/REDUCTASE FAMILY (AFU_ORTHOLOGUE AFUA_5G14000)"/>
    <property type="match status" value="1"/>
</dbReference>
<proteinExistence type="predicted"/>
<gene>
    <name evidence="1" type="ORF">Ahu01nite_008730</name>
</gene>
<dbReference type="PANTHER" id="PTHR43431:SF7">
    <property type="entry name" value="OXIDOREDUCTASE, SHORT CHAIN DEHYDROGENASE_REDUCTASE FAMILY (AFU_ORTHOLOGUE AFUA_5G14000)"/>
    <property type="match status" value="1"/>
</dbReference>
<reference evidence="1 2" key="1">
    <citation type="submission" date="2021-01" db="EMBL/GenBank/DDBJ databases">
        <title>Whole genome shotgun sequence of Actinoplanes humidus NBRC 14915.</title>
        <authorList>
            <person name="Komaki H."/>
            <person name="Tamura T."/>
        </authorList>
    </citation>
    <scope>NUCLEOTIDE SEQUENCE [LARGE SCALE GENOMIC DNA]</scope>
    <source>
        <strain evidence="1 2">NBRC 14915</strain>
    </source>
</reference>
<dbReference type="InterPro" id="IPR002347">
    <property type="entry name" value="SDR_fam"/>
</dbReference>
<dbReference type="EMBL" id="BOMN01000012">
    <property type="protein sequence ID" value="GIE17771.1"/>
    <property type="molecule type" value="Genomic_DNA"/>
</dbReference>
<protein>
    <submittedName>
        <fullName evidence="1">Short-chain dehydrogenase</fullName>
    </submittedName>
</protein>
<dbReference type="Gene3D" id="3.40.50.720">
    <property type="entry name" value="NAD(P)-binding Rossmann-like Domain"/>
    <property type="match status" value="1"/>
</dbReference>
<dbReference type="SUPFAM" id="SSF51735">
    <property type="entry name" value="NAD(P)-binding Rossmann-fold domains"/>
    <property type="match status" value="1"/>
</dbReference>
<dbReference type="Proteomes" id="UP000603200">
    <property type="component" value="Unassembled WGS sequence"/>
</dbReference>
<organism evidence="1 2">
    <name type="scientific">Winogradskya humida</name>
    <dbReference type="NCBI Taxonomy" id="113566"/>
    <lineage>
        <taxon>Bacteria</taxon>
        <taxon>Bacillati</taxon>
        <taxon>Actinomycetota</taxon>
        <taxon>Actinomycetes</taxon>
        <taxon>Micromonosporales</taxon>
        <taxon>Micromonosporaceae</taxon>
        <taxon>Winogradskya</taxon>
    </lineage>
</organism>
<name>A0ABQ3ZGS0_9ACTN</name>
<accession>A0ABQ3ZGS0</accession>
<keyword evidence="2" id="KW-1185">Reference proteome</keyword>
<sequence length="236" mass="25062">MSRTIVVFGAGTGLGQAVAHRFGREGYRVALVARNRDRLETLAADLAKEGVDAAAFVADLSRTPEVPDMIAQVKRYFGSIDAIEYAPITTEGFVPAASLDTATMQHYVNLYLLTPIEIVRAVLPEMLDRGDGGILLGQGVSAIHPMANLSGVGPAMAAARNYLQTLHAEVADKGVYAGAIHVGGIVLGSAGHTAMTSGTLAGDLDLSHVPRIEPAEIADAFWDLLTKRDRFERQLP</sequence>
<dbReference type="Pfam" id="PF00106">
    <property type="entry name" value="adh_short"/>
    <property type="match status" value="1"/>
</dbReference>
<evidence type="ECO:0000313" key="1">
    <source>
        <dbReference type="EMBL" id="GIE17771.1"/>
    </source>
</evidence>